<dbReference type="Gene3D" id="2.60.40.3940">
    <property type="match status" value="1"/>
</dbReference>
<protein>
    <recommendedName>
        <fullName evidence="1">Putative tail fiber protein gp53-like C-terminal domain-containing protein</fullName>
    </recommendedName>
</protein>
<keyword evidence="3" id="KW-1185">Reference proteome</keyword>
<comment type="caution">
    <text evidence="2">The sequence shown here is derived from an EMBL/GenBank/DDBJ whole genome shotgun (WGS) entry which is preliminary data.</text>
</comment>
<dbReference type="RefSeq" id="WP_075640165.1">
    <property type="nucleotide sequence ID" value="NZ_MKIM01000027.1"/>
</dbReference>
<dbReference type="AlphaFoldDB" id="A0A1Q8ZRH2"/>
<dbReference type="InterPro" id="IPR054075">
    <property type="entry name" value="Gp53-like_C"/>
</dbReference>
<feature type="domain" description="Putative tail fiber protein gp53-like C-terminal" evidence="1">
    <location>
        <begin position="334"/>
        <end position="421"/>
    </location>
</feature>
<accession>A0A1Q8ZRH2</accession>
<dbReference type="Proteomes" id="UP000186894">
    <property type="component" value="Unassembled WGS sequence"/>
</dbReference>
<sequence>MALLSDYTAGTVTIAANGTAVSGSGTAWLAAGFSEGDVLIANGYFGLVGSVQSNTALTLAQPWRGGALNGAGYRLRYQGDGSRISAQARQLVELLGGSGNLEALGRLTAVANQLPYFTGAGQMAATNFTAFARTLLGGADAATMRASLGAQAALGFMPIQQGGTADSGTNKIYVGWGADASLRLRIDNTEFGSTWPIKARDNVAKTGDIMTGSLTVNGDVSTRSNVRVGVGQQSSMLEMHDTDEGNRYLHNNGGAIGFLGSTVNWIFRVGDNGVAVAAGEVHAGNAILGTDGNVYGSVWNNWGAADAFTAISTRIDNRIASLISGSLAASGYTKLQNGLIIQWGSGVITNGNVGIVFPIAFPTAAYAVVPVSSGPTADNATLYSVAADGLTQTGVNLRGRGTLGGGVFAAGLNYNYIAIGR</sequence>
<dbReference type="EMBL" id="MKIM01000027">
    <property type="protein sequence ID" value="OLP44656.1"/>
    <property type="molecule type" value="Genomic_DNA"/>
</dbReference>
<dbReference type="STRING" id="1867956.BJF95_09155"/>
<gene>
    <name evidence="2" type="ORF">BJF95_09155</name>
</gene>
<dbReference type="Pfam" id="PF21882">
    <property type="entry name" value="Gp53-like_C"/>
    <property type="match status" value="1"/>
</dbReference>
<organism evidence="2 3">
    <name type="scientific">Rhizobium oryziradicis</name>
    <dbReference type="NCBI Taxonomy" id="1867956"/>
    <lineage>
        <taxon>Bacteria</taxon>
        <taxon>Pseudomonadati</taxon>
        <taxon>Pseudomonadota</taxon>
        <taxon>Alphaproteobacteria</taxon>
        <taxon>Hyphomicrobiales</taxon>
        <taxon>Rhizobiaceae</taxon>
        <taxon>Rhizobium/Agrobacterium group</taxon>
        <taxon>Rhizobium</taxon>
    </lineage>
</organism>
<evidence type="ECO:0000313" key="3">
    <source>
        <dbReference type="Proteomes" id="UP000186894"/>
    </source>
</evidence>
<reference evidence="2 3" key="1">
    <citation type="submission" date="2016-09" db="EMBL/GenBank/DDBJ databases">
        <title>Rhizobium oryziradicis sp. nov., isolated from the root of rice.</title>
        <authorList>
            <person name="Zhao J."/>
            <person name="Zhang X."/>
        </authorList>
    </citation>
    <scope>NUCLEOTIDE SEQUENCE [LARGE SCALE GENOMIC DNA]</scope>
    <source>
        <strain evidence="2 3">N19</strain>
    </source>
</reference>
<evidence type="ECO:0000313" key="2">
    <source>
        <dbReference type="EMBL" id="OLP44656.1"/>
    </source>
</evidence>
<dbReference type="OrthoDB" id="8241180at2"/>
<dbReference type="Gene3D" id="6.20.70.20">
    <property type="match status" value="1"/>
</dbReference>
<proteinExistence type="predicted"/>
<evidence type="ECO:0000259" key="1">
    <source>
        <dbReference type="Pfam" id="PF21882"/>
    </source>
</evidence>
<name>A0A1Q8ZRH2_9HYPH</name>